<gene>
    <name evidence="2" type="ORF">FIBSPDRAFT_791704</name>
</gene>
<dbReference type="STRING" id="436010.A0A166H6V1"/>
<dbReference type="Pfam" id="PF09729">
    <property type="entry name" value="Gti1_Pac2"/>
    <property type="match status" value="1"/>
</dbReference>
<dbReference type="OrthoDB" id="5572844at2759"/>
<evidence type="ECO:0000313" key="2">
    <source>
        <dbReference type="EMBL" id="KZP18547.1"/>
    </source>
</evidence>
<protein>
    <recommendedName>
        <fullName evidence="4">Gti1/Pac2 family-domain-containing protein</fullName>
    </recommendedName>
</protein>
<evidence type="ECO:0000256" key="1">
    <source>
        <dbReference type="SAM" id="MobiDB-lite"/>
    </source>
</evidence>
<keyword evidence="3" id="KW-1185">Reference proteome</keyword>
<reference evidence="2 3" key="1">
    <citation type="journal article" date="2016" name="Mol. Biol. Evol.">
        <title>Comparative Genomics of Early-Diverging Mushroom-Forming Fungi Provides Insights into the Origins of Lignocellulose Decay Capabilities.</title>
        <authorList>
            <person name="Nagy L.G."/>
            <person name="Riley R."/>
            <person name="Tritt A."/>
            <person name="Adam C."/>
            <person name="Daum C."/>
            <person name="Floudas D."/>
            <person name="Sun H."/>
            <person name="Yadav J.S."/>
            <person name="Pangilinan J."/>
            <person name="Larsson K.H."/>
            <person name="Matsuura K."/>
            <person name="Barry K."/>
            <person name="Labutti K."/>
            <person name="Kuo R."/>
            <person name="Ohm R.A."/>
            <person name="Bhattacharya S.S."/>
            <person name="Shirouzu T."/>
            <person name="Yoshinaga Y."/>
            <person name="Martin F.M."/>
            <person name="Grigoriev I.V."/>
            <person name="Hibbett D.S."/>
        </authorList>
    </citation>
    <scope>NUCLEOTIDE SEQUENCE [LARGE SCALE GENOMIC DNA]</scope>
    <source>
        <strain evidence="2 3">CBS 109695</strain>
    </source>
</reference>
<name>A0A166H6V1_9AGAM</name>
<evidence type="ECO:0008006" key="4">
    <source>
        <dbReference type="Google" id="ProtNLM"/>
    </source>
</evidence>
<sequence>MGQPVPFHGVVDNTLHAFRLALAADRGLVPRIIRRLSQAEHTRMAKSGAVIIFNVQESGIHRWRDGLLWTPSRIEGNFLVYKEMSVDARPDGVAPARSPNLITKLNGLHKRTITVKLRHCEYHVISYYTSEEMKSGQLKRVTTRPDIMDLELHASLFDLSGYRVPPQTQLDDILREGEDEPIPVYAASLEPSLSSDYPASNSISGVAESSNACAYSSDALETYQQHLDSTHPSQSIHHPQPMRHPWSSPPPTEDQTAIRGFSPVHSLTDASTLSNNLQHVSRMHLAYSKQCADSMPASFYQHIETLRRRPSLEGSPRYPY</sequence>
<dbReference type="EMBL" id="KV417571">
    <property type="protein sequence ID" value="KZP18547.1"/>
    <property type="molecule type" value="Genomic_DNA"/>
</dbReference>
<organism evidence="2 3">
    <name type="scientific">Athelia psychrophila</name>
    <dbReference type="NCBI Taxonomy" id="1759441"/>
    <lineage>
        <taxon>Eukaryota</taxon>
        <taxon>Fungi</taxon>
        <taxon>Dikarya</taxon>
        <taxon>Basidiomycota</taxon>
        <taxon>Agaricomycotina</taxon>
        <taxon>Agaricomycetes</taxon>
        <taxon>Agaricomycetidae</taxon>
        <taxon>Atheliales</taxon>
        <taxon>Atheliaceae</taxon>
        <taxon>Athelia</taxon>
    </lineage>
</organism>
<dbReference type="InterPro" id="IPR018608">
    <property type="entry name" value="Gti1/Pac2"/>
</dbReference>
<accession>A0A166H6V1</accession>
<dbReference type="Proteomes" id="UP000076532">
    <property type="component" value="Unassembled WGS sequence"/>
</dbReference>
<feature type="region of interest" description="Disordered" evidence="1">
    <location>
        <begin position="227"/>
        <end position="256"/>
    </location>
</feature>
<proteinExistence type="predicted"/>
<feature type="compositionally biased region" description="Polar residues" evidence="1">
    <location>
        <begin position="227"/>
        <end position="237"/>
    </location>
</feature>
<dbReference type="AlphaFoldDB" id="A0A166H6V1"/>
<evidence type="ECO:0000313" key="3">
    <source>
        <dbReference type="Proteomes" id="UP000076532"/>
    </source>
</evidence>
<dbReference type="PANTHER" id="PTHR28027">
    <property type="entry name" value="TRANSCRIPTIONAL REGULATOR MIT1"/>
    <property type="match status" value="1"/>
</dbReference>
<dbReference type="PANTHER" id="PTHR28027:SF2">
    <property type="entry name" value="TRANSCRIPTIONAL REGULATOR MIT1"/>
    <property type="match status" value="1"/>
</dbReference>
<dbReference type="GO" id="GO:0003677">
    <property type="term" value="F:DNA binding"/>
    <property type="evidence" value="ECO:0007669"/>
    <property type="project" value="TreeGrafter"/>
</dbReference>